<reference evidence="2" key="2">
    <citation type="journal article" date="2021" name="Genome Biol. Evol.">
        <title>Developing a high-quality reference genome for a parasitic bivalve with doubly uniparental inheritance (Bivalvia: Unionida).</title>
        <authorList>
            <person name="Smith C.H."/>
        </authorList>
    </citation>
    <scope>NUCLEOTIDE SEQUENCE</scope>
    <source>
        <strain evidence="2">CHS0354</strain>
        <tissue evidence="2">Mantle</tissue>
    </source>
</reference>
<keyword evidence="3" id="KW-1185">Reference proteome</keyword>
<gene>
    <name evidence="2" type="ORF">CHS0354_032629</name>
</gene>
<feature type="region of interest" description="Disordered" evidence="1">
    <location>
        <begin position="128"/>
        <end position="182"/>
    </location>
</feature>
<feature type="compositionally biased region" description="Basic and acidic residues" evidence="1">
    <location>
        <begin position="128"/>
        <end position="149"/>
    </location>
</feature>
<feature type="compositionally biased region" description="Basic residues" evidence="1">
    <location>
        <begin position="150"/>
        <end position="162"/>
    </location>
</feature>
<comment type="caution">
    <text evidence="2">The sequence shown here is derived from an EMBL/GenBank/DDBJ whole genome shotgun (WGS) entry which is preliminary data.</text>
</comment>
<sequence>MIFRELPVEIVAAAQPTQEVLEGAEEPAPKQASSTFISSAELMNKFDEKTIEVIKGNKTTEQFAEIALDGFSQREKLLKPEHAKYFKTVDQWQNALSRMRMNVKQARGDDPLIQGYICKRYKTISRRRVEEKEKSIPARREKEKAIHEKERKKKTRKKKKKEKKQEKEERKQIEAAKKNTKK</sequence>
<evidence type="ECO:0000313" key="3">
    <source>
        <dbReference type="Proteomes" id="UP001195483"/>
    </source>
</evidence>
<name>A0AAE0VUU8_9BIVA</name>
<evidence type="ECO:0000313" key="2">
    <source>
        <dbReference type="EMBL" id="KAK3590911.1"/>
    </source>
</evidence>
<dbReference type="EMBL" id="JAEAOA010001920">
    <property type="protein sequence ID" value="KAK3590911.1"/>
    <property type="molecule type" value="Genomic_DNA"/>
</dbReference>
<dbReference type="AlphaFoldDB" id="A0AAE0VUU8"/>
<feature type="compositionally biased region" description="Basic and acidic residues" evidence="1">
    <location>
        <begin position="163"/>
        <end position="182"/>
    </location>
</feature>
<evidence type="ECO:0000256" key="1">
    <source>
        <dbReference type="SAM" id="MobiDB-lite"/>
    </source>
</evidence>
<reference evidence="2" key="1">
    <citation type="journal article" date="2021" name="Genome Biol. Evol.">
        <title>A High-Quality Reference Genome for a Parasitic Bivalve with Doubly Uniparental Inheritance (Bivalvia: Unionida).</title>
        <authorList>
            <person name="Smith C.H."/>
        </authorList>
    </citation>
    <scope>NUCLEOTIDE SEQUENCE</scope>
    <source>
        <strain evidence="2">CHS0354</strain>
    </source>
</reference>
<protein>
    <submittedName>
        <fullName evidence="2">Uncharacterized protein</fullName>
    </submittedName>
</protein>
<dbReference type="Proteomes" id="UP001195483">
    <property type="component" value="Unassembled WGS sequence"/>
</dbReference>
<accession>A0AAE0VUU8</accession>
<reference evidence="2" key="3">
    <citation type="submission" date="2023-05" db="EMBL/GenBank/DDBJ databases">
        <authorList>
            <person name="Smith C.H."/>
        </authorList>
    </citation>
    <scope>NUCLEOTIDE SEQUENCE</scope>
    <source>
        <strain evidence="2">CHS0354</strain>
        <tissue evidence="2">Mantle</tissue>
    </source>
</reference>
<proteinExistence type="predicted"/>
<organism evidence="2 3">
    <name type="scientific">Potamilus streckersoni</name>
    <dbReference type="NCBI Taxonomy" id="2493646"/>
    <lineage>
        <taxon>Eukaryota</taxon>
        <taxon>Metazoa</taxon>
        <taxon>Spiralia</taxon>
        <taxon>Lophotrochozoa</taxon>
        <taxon>Mollusca</taxon>
        <taxon>Bivalvia</taxon>
        <taxon>Autobranchia</taxon>
        <taxon>Heteroconchia</taxon>
        <taxon>Palaeoheterodonta</taxon>
        <taxon>Unionida</taxon>
        <taxon>Unionoidea</taxon>
        <taxon>Unionidae</taxon>
        <taxon>Ambleminae</taxon>
        <taxon>Lampsilini</taxon>
        <taxon>Potamilus</taxon>
    </lineage>
</organism>